<keyword evidence="6 7" id="KW-0472">Membrane</keyword>
<name>A0A1T4L9G3_9HYPH</name>
<feature type="transmembrane region" description="Helical" evidence="7">
    <location>
        <begin position="284"/>
        <end position="302"/>
    </location>
</feature>
<gene>
    <name evidence="9" type="ORF">SAMN02745126_01424</name>
</gene>
<evidence type="ECO:0000256" key="4">
    <source>
        <dbReference type="ARBA" id="ARBA00022692"/>
    </source>
</evidence>
<dbReference type="FunFam" id="1.20.1250.20:FF:000001">
    <property type="entry name" value="Dicarboxylate MFS transporter"/>
    <property type="match status" value="1"/>
</dbReference>
<evidence type="ECO:0000259" key="8">
    <source>
        <dbReference type="PROSITE" id="PS50850"/>
    </source>
</evidence>
<protein>
    <submittedName>
        <fullName evidence="9">MFS transporter, MHS family, shikimate and dehydroshikimate transport protein</fullName>
    </submittedName>
</protein>
<dbReference type="PANTHER" id="PTHR43045">
    <property type="entry name" value="SHIKIMATE TRANSPORTER"/>
    <property type="match status" value="1"/>
</dbReference>
<dbReference type="PROSITE" id="PS50850">
    <property type="entry name" value="MFS"/>
    <property type="match status" value="1"/>
</dbReference>
<evidence type="ECO:0000256" key="5">
    <source>
        <dbReference type="ARBA" id="ARBA00022989"/>
    </source>
</evidence>
<keyword evidence="5 7" id="KW-1133">Transmembrane helix</keyword>
<feature type="transmembrane region" description="Helical" evidence="7">
    <location>
        <begin position="253"/>
        <end position="272"/>
    </location>
</feature>
<feature type="transmembrane region" description="Helical" evidence="7">
    <location>
        <begin position="404"/>
        <end position="424"/>
    </location>
</feature>
<dbReference type="OrthoDB" id="9783227at2"/>
<feature type="transmembrane region" description="Helical" evidence="7">
    <location>
        <begin position="116"/>
        <end position="136"/>
    </location>
</feature>
<feature type="transmembrane region" description="Helical" evidence="7">
    <location>
        <begin position="191"/>
        <end position="210"/>
    </location>
</feature>
<reference evidence="10" key="1">
    <citation type="submission" date="2017-02" db="EMBL/GenBank/DDBJ databases">
        <authorList>
            <person name="Varghese N."/>
            <person name="Submissions S."/>
        </authorList>
    </citation>
    <scope>NUCLEOTIDE SEQUENCE [LARGE SCALE GENOMIC DNA]</scope>
    <source>
        <strain evidence="10">ATCC 27094</strain>
    </source>
</reference>
<dbReference type="GO" id="GO:0022857">
    <property type="term" value="F:transmembrane transporter activity"/>
    <property type="evidence" value="ECO:0007669"/>
    <property type="project" value="InterPro"/>
</dbReference>
<feature type="domain" description="Major facilitator superfamily (MFS) profile" evidence="8">
    <location>
        <begin position="19"/>
        <end position="429"/>
    </location>
</feature>
<dbReference type="InterPro" id="IPR020846">
    <property type="entry name" value="MFS_dom"/>
</dbReference>
<proteinExistence type="predicted"/>
<dbReference type="CDD" id="cd17369">
    <property type="entry name" value="MFS_ShiA_like"/>
    <property type="match status" value="1"/>
</dbReference>
<dbReference type="PANTHER" id="PTHR43045:SF1">
    <property type="entry name" value="SHIKIMATE TRANSPORTER"/>
    <property type="match status" value="1"/>
</dbReference>
<comment type="subcellular location">
    <subcellularLocation>
        <location evidence="1">Cell membrane</location>
        <topology evidence="1">Multi-pass membrane protein</topology>
    </subcellularLocation>
</comment>
<dbReference type="GO" id="GO:0005886">
    <property type="term" value="C:plasma membrane"/>
    <property type="evidence" value="ECO:0007669"/>
    <property type="project" value="UniProtKB-SubCell"/>
</dbReference>
<keyword evidence="10" id="KW-1185">Reference proteome</keyword>
<dbReference type="STRING" id="225324.SAMN02745126_01424"/>
<dbReference type="InterPro" id="IPR036259">
    <property type="entry name" value="MFS_trans_sf"/>
</dbReference>
<feature type="transmembrane region" description="Helical" evidence="7">
    <location>
        <begin position="60"/>
        <end position="80"/>
    </location>
</feature>
<accession>A0A1T4L9G3</accession>
<keyword evidence="4 7" id="KW-0812">Transmembrane</keyword>
<keyword evidence="3" id="KW-1003">Cell membrane</keyword>
<dbReference type="AlphaFoldDB" id="A0A1T4L9G3"/>
<dbReference type="Gene3D" id="1.20.1250.20">
    <property type="entry name" value="MFS general substrate transporter like domains"/>
    <property type="match status" value="2"/>
</dbReference>
<evidence type="ECO:0000313" key="9">
    <source>
        <dbReference type="EMBL" id="SJZ51211.1"/>
    </source>
</evidence>
<evidence type="ECO:0000256" key="2">
    <source>
        <dbReference type="ARBA" id="ARBA00022448"/>
    </source>
</evidence>
<feature type="transmembrane region" description="Helical" evidence="7">
    <location>
        <begin position="336"/>
        <end position="355"/>
    </location>
</feature>
<organism evidence="9 10">
    <name type="scientific">Enhydrobacter aerosaccus</name>
    <dbReference type="NCBI Taxonomy" id="225324"/>
    <lineage>
        <taxon>Bacteria</taxon>
        <taxon>Pseudomonadati</taxon>
        <taxon>Pseudomonadota</taxon>
        <taxon>Alphaproteobacteria</taxon>
        <taxon>Hyphomicrobiales</taxon>
        <taxon>Enhydrobacter</taxon>
    </lineage>
</organism>
<evidence type="ECO:0000256" key="7">
    <source>
        <dbReference type="SAM" id="Phobius"/>
    </source>
</evidence>
<feature type="transmembrane region" description="Helical" evidence="7">
    <location>
        <begin position="92"/>
        <end position="110"/>
    </location>
</feature>
<feature type="transmembrane region" description="Helical" evidence="7">
    <location>
        <begin position="311"/>
        <end position="330"/>
    </location>
</feature>
<dbReference type="Pfam" id="PF07690">
    <property type="entry name" value="MFS_1"/>
    <property type="match status" value="1"/>
</dbReference>
<dbReference type="SUPFAM" id="SSF103473">
    <property type="entry name" value="MFS general substrate transporter"/>
    <property type="match status" value="1"/>
</dbReference>
<evidence type="ECO:0000256" key="1">
    <source>
        <dbReference type="ARBA" id="ARBA00004651"/>
    </source>
</evidence>
<dbReference type="Proteomes" id="UP000190092">
    <property type="component" value="Unassembled WGS sequence"/>
</dbReference>
<feature type="transmembrane region" description="Helical" evidence="7">
    <location>
        <begin position="157"/>
        <end position="179"/>
    </location>
</feature>
<dbReference type="RefSeq" id="WP_085933056.1">
    <property type="nucleotide sequence ID" value="NZ_FUWJ01000001.1"/>
</dbReference>
<dbReference type="EMBL" id="FUWJ01000001">
    <property type="protein sequence ID" value="SJZ51211.1"/>
    <property type="molecule type" value="Genomic_DNA"/>
</dbReference>
<evidence type="ECO:0000313" key="10">
    <source>
        <dbReference type="Proteomes" id="UP000190092"/>
    </source>
</evidence>
<evidence type="ECO:0000256" key="3">
    <source>
        <dbReference type="ARBA" id="ARBA00022475"/>
    </source>
</evidence>
<feature type="transmembrane region" description="Helical" evidence="7">
    <location>
        <begin position="18"/>
        <end position="40"/>
    </location>
</feature>
<sequence>MTSTAVIGSSASPKNMGIIAFAGTFGTIIEWYDFLIYGTAAALVFNKLFFPTVDPLTGTLAALATYAVGFVARPVGGALFGHFGDRIGRKSMLMLTMAIMGLGTFLVGLLPTYDQIGIFAPALLVLLRFVQGLAMGGEWGGASLMVLEHAPAGKRGFYGSLVQVGFSLGLVTSSGVFALATAMPESSFLAWGWRLPFLVSIVLVLLGAFIRARVPETPVFEDLKARNDISTNPFVEAVFKNPRSFLVALGLKLSEVSWVYMLTVFVVGYATSKLALPRKLLLDAIFWAALVEVVTIPLFGWLSDRIGRRPFYFLGVLFTVLFAFPLFWMLDTKDPAIVMLAIIVGLNLGHGLMFAPESAYFPELFGARVRFTGASFGFQASAAIGGGFAPIIATWLAAYMGGTAGVSIMLILLAALTFVATLFARETKDVSLLE</sequence>
<feature type="transmembrane region" description="Helical" evidence="7">
    <location>
        <begin position="376"/>
        <end position="398"/>
    </location>
</feature>
<evidence type="ECO:0000256" key="6">
    <source>
        <dbReference type="ARBA" id="ARBA00023136"/>
    </source>
</evidence>
<keyword evidence="2" id="KW-0813">Transport</keyword>
<dbReference type="InterPro" id="IPR011701">
    <property type="entry name" value="MFS"/>
</dbReference>